<dbReference type="RefSeq" id="WP_321546825.1">
    <property type="nucleotide sequence ID" value="NZ_JAXIVS010000005.1"/>
</dbReference>
<reference evidence="3 4" key="1">
    <citation type="submission" date="2023-12" db="EMBL/GenBank/DDBJ databases">
        <title>the genome sequence of Hyalangium sp. s54d21.</title>
        <authorList>
            <person name="Zhang X."/>
        </authorList>
    </citation>
    <scope>NUCLEOTIDE SEQUENCE [LARGE SCALE GENOMIC DNA]</scope>
    <source>
        <strain evidence="4">s54d21</strain>
    </source>
</reference>
<evidence type="ECO:0000313" key="4">
    <source>
        <dbReference type="Proteomes" id="UP001291309"/>
    </source>
</evidence>
<dbReference type="Gene3D" id="3.30.530.20">
    <property type="match status" value="1"/>
</dbReference>
<comment type="caution">
    <text evidence="3">The sequence shown here is derived from an EMBL/GenBank/DDBJ whole genome shotgun (WGS) entry which is preliminary data.</text>
</comment>
<proteinExistence type="inferred from homology"/>
<dbReference type="Proteomes" id="UP001291309">
    <property type="component" value="Unassembled WGS sequence"/>
</dbReference>
<protein>
    <submittedName>
        <fullName evidence="3">SRPBCC family protein</fullName>
    </submittedName>
</protein>
<sequence length="154" mass="17411">MAATNTDRIEKKILLRAPRSRVWRAITNAEEFGQWFGVKLASPFAPGARVQGTVTNPGYEHVKFELTVERMEPERHFSWRSHPHPVEPGADYSAEPTTQVIFELEEVPGGTMLTLVEAGFDQLPLARRAEAYRGNEEGWGIQMKNIERYVGQTA</sequence>
<dbReference type="SUPFAM" id="SSF55961">
    <property type="entry name" value="Bet v1-like"/>
    <property type="match status" value="1"/>
</dbReference>
<feature type="domain" description="Activator of Hsp90 ATPase homologue 1/2-like C-terminal" evidence="2">
    <location>
        <begin position="16"/>
        <end position="150"/>
    </location>
</feature>
<accession>A0ABU5H7P4</accession>
<dbReference type="EMBL" id="JAXIVS010000005">
    <property type="protein sequence ID" value="MDY7228100.1"/>
    <property type="molecule type" value="Genomic_DNA"/>
</dbReference>
<evidence type="ECO:0000313" key="3">
    <source>
        <dbReference type="EMBL" id="MDY7228100.1"/>
    </source>
</evidence>
<gene>
    <name evidence="3" type="ORF">SYV04_16900</name>
</gene>
<name>A0ABU5H7P4_9BACT</name>
<dbReference type="InterPro" id="IPR023393">
    <property type="entry name" value="START-like_dom_sf"/>
</dbReference>
<dbReference type="CDD" id="cd08898">
    <property type="entry name" value="SRPBCC_CalC_Aha1-like_5"/>
    <property type="match status" value="1"/>
</dbReference>
<comment type="similarity">
    <text evidence="1">Belongs to the AHA1 family.</text>
</comment>
<evidence type="ECO:0000256" key="1">
    <source>
        <dbReference type="ARBA" id="ARBA00006817"/>
    </source>
</evidence>
<organism evidence="3 4">
    <name type="scientific">Hyalangium rubrum</name>
    <dbReference type="NCBI Taxonomy" id="3103134"/>
    <lineage>
        <taxon>Bacteria</taxon>
        <taxon>Pseudomonadati</taxon>
        <taxon>Myxococcota</taxon>
        <taxon>Myxococcia</taxon>
        <taxon>Myxococcales</taxon>
        <taxon>Cystobacterineae</taxon>
        <taxon>Archangiaceae</taxon>
        <taxon>Hyalangium</taxon>
    </lineage>
</organism>
<keyword evidence="4" id="KW-1185">Reference proteome</keyword>
<evidence type="ECO:0000259" key="2">
    <source>
        <dbReference type="Pfam" id="PF08327"/>
    </source>
</evidence>
<dbReference type="Pfam" id="PF08327">
    <property type="entry name" value="AHSA1"/>
    <property type="match status" value="1"/>
</dbReference>
<dbReference type="InterPro" id="IPR013538">
    <property type="entry name" value="ASHA1/2-like_C"/>
</dbReference>